<sequence>MATNSNQLTSTSIEIPNAPKRVMVSHTFQSSSVVVLPNTPNLSDYSASIRIPITVDSMLCHHEPQPRQHSIPHIKEFVAILSIAMDEPEMCHPLMPPRNLEEEFLAVATPPQNIDKELLAMLGTS</sequence>
<accession>A0ACC0NTT5</accession>
<dbReference type="Proteomes" id="UP001062846">
    <property type="component" value="Chromosome 5"/>
</dbReference>
<evidence type="ECO:0000313" key="1">
    <source>
        <dbReference type="EMBL" id="KAI8556003.1"/>
    </source>
</evidence>
<gene>
    <name evidence="1" type="ORF">RHMOL_Rhmol05G0219100</name>
</gene>
<organism evidence="1 2">
    <name type="scientific">Rhododendron molle</name>
    <name type="common">Chinese azalea</name>
    <name type="synonym">Azalea mollis</name>
    <dbReference type="NCBI Taxonomy" id="49168"/>
    <lineage>
        <taxon>Eukaryota</taxon>
        <taxon>Viridiplantae</taxon>
        <taxon>Streptophyta</taxon>
        <taxon>Embryophyta</taxon>
        <taxon>Tracheophyta</taxon>
        <taxon>Spermatophyta</taxon>
        <taxon>Magnoliopsida</taxon>
        <taxon>eudicotyledons</taxon>
        <taxon>Gunneridae</taxon>
        <taxon>Pentapetalae</taxon>
        <taxon>asterids</taxon>
        <taxon>Ericales</taxon>
        <taxon>Ericaceae</taxon>
        <taxon>Ericoideae</taxon>
        <taxon>Rhodoreae</taxon>
        <taxon>Rhododendron</taxon>
    </lineage>
</organism>
<dbReference type="EMBL" id="CM046392">
    <property type="protein sequence ID" value="KAI8556003.1"/>
    <property type="molecule type" value="Genomic_DNA"/>
</dbReference>
<keyword evidence="2" id="KW-1185">Reference proteome</keyword>
<evidence type="ECO:0000313" key="2">
    <source>
        <dbReference type="Proteomes" id="UP001062846"/>
    </source>
</evidence>
<name>A0ACC0NTT5_RHOML</name>
<comment type="caution">
    <text evidence="1">The sequence shown here is derived from an EMBL/GenBank/DDBJ whole genome shotgun (WGS) entry which is preliminary data.</text>
</comment>
<proteinExistence type="predicted"/>
<reference evidence="1" key="1">
    <citation type="submission" date="2022-02" db="EMBL/GenBank/DDBJ databases">
        <title>Plant Genome Project.</title>
        <authorList>
            <person name="Zhang R.-G."/>
        </authorList>
    </citation>
    <scope>NUCLEOTIDE SEQUENCE</scope>
    <source>
        <strain evidence="1">AT1</strain>
    </source>
</reference>
<protein>
    <submittedName>
        <fullName evidence="1">Uncharacterized protein</fullName>
    </submittedName>
</protein>